<dbReference type="Proteomes" id="UP000321617">
    <property type="component" value="Unassembled WGS sequence"/>
</dbReference>
<protein>
    <recommendedName>
        <fullName evidence="4">MftR C-terminal domain-containing protein</fullName>
    </recommendedName>
</protein>
<evidence type="ECO:0008006" key="4">
    <source>
        <dbReference type="Google" id="ProtNLM"/>
    </source>
</evidence>
<evidence type="ECO:0000313" key="2">
    <source>
        <dbReference type="EMBL" id="TWJ12534.1"/>
    </source>
</evidence>
<evidence type="ECO:0000313" key="3">
    <source>
        <dbReference type="Proteomes" id="UP000321617"/>
    </source>
</evidence>
<accession>A0A562V3S4</accession>
<organism evidence="2 3">
    <name type="scientific">Stackebrandtia albiflava</name>
    <dbReference type="NCBI Taxonomy" id="406432"/>
    <lineage>
        <taxon>Bacteria</taxon>
        <taxon>Bacillati</taxon>
        <taxon>Actinomycetota</taxon>
        <taxon>Actinomycetes</taxon>
        <taxon>Glycomycetales</taxon>
        <taxon>Glycomycetaceae</taxon>
        <taxon>Stackebrandtia</taxon>
    </lineage>
</organism>
<dbReference type="RefSeq" id="WP_211354530.1">
    <property type="nucleotide sequence ID" value="NZ_BAABIJ010000002.1"/>
</dbReference>
<reference evidence="2 3" key="1">
    <citation type="journal article" date="2013" name="Stand. Genomic Sci.">
        <title>Genomic Encyclopedia of Type Strains, Phase I: The one thousand microbial genomes (KMG-I) project.</title>
        <authorList>
            <person name="Kyrpides N.C."/>
            <person name="Woyke T."/>
            <person name="Eisen J.A."/>
            <person name="Garrity G."/>
            <person name="Lilburn T.G."/>
            <person name="Beck B.J."/>
            <person name="Whitman W.B."/>
            <person name="Hugenholtz P."/>
            <person name="Klenk H.P."/>
        </authorList>
    </citation>
    <scope>NUCLEOTIDE SEQUENCE [LARGE SCALE GENOMIC DNA]</scope>
    <source>
        <strain evidence="2 3">DSM 45044</strain>
    </source>
</reference>
<feature type="region of interest" description="Disordered" evidence="1">
    <location>
        <begin position="137"/>
        <end position="163"/>
    </location>
</feature>
<dbReference type="EMBL" id="VLLL01000006">
    <property type="protein sequence ID" value="TWJ12534.1"/>
    <property type="molecule type" value="Genomic_DNA"/>
</dbReference>
<comment type="caution">
    <text evidence="2">The sequence shown here is derived from an EMBL/GenBank/DDBJ whole genome shotgun (WGS) entry which is preliminary data.</text>
</comment>
<proteinExistence type="predicted"/>
<dbReference type="AlphaFoldDB" id="A0A562V3S4"/>
<sequence>MSTERHVALVDDLRRLMRTRLLDPLEILLGEADTGDTTAVLEAALRIQCEAWAARLLDGTDAAARATAARLVSALYPGDDAFDPPREWWSTPLGRAVAARAGHPTAESVSYATAGAMLGITRQGVADLLTRGKLDRHPDGGVSAASVSARLSRPGTRPTGSTR</sequence>
<name>A0A562V3S4_9ACTN</name>
<feature type="compositionally biased region" description="Low complexity" evidence="1">
    <location>
        <begin position="140"/>
        <end position="149"/>
    </location>
</feature>
<gene>
    <name evidence="2" type="ORF">LX16_3293</name>
</gene>
<evidence type="ECO:0000256" key="1">
    <source>
        <dbReference type="SAM" id="MobiDB-lite"/>
    </source>
</evidence>
<keyword evidence="3" id="KW-1185">Reference proteome</keyword>